<feature type="region of interest" description="Disordered" evidence="1">
    <location>
        <begin position="291"/>
        <end position="728"/>
    </location>
</feature>
<feature type="compositionally biased region" description="Low complexity" evidence="1">
    <location>
        <begin position="656"/>
        <end position="667"/>
    </location>
</feature>
<evidence type="ECO:0000313" key="5">
    <source>
        <dbReference type="Proteomes" id="UP000565711"/>
    </source>
</evidence>
<dbReference type="Gene3D" id="3.90.176.10">
    <property type="entry name" value="Toxin ADP-ribosyltransferase, Chain A, domain 1"/>
    <property type="match status" value="1"/>
</dbReference>
<feature type="compositionally biased region" description="Gly residues" evidence="1">
    <location>
        <begin position="2106"/>
        <end position="2116"/>
    </location>
</feature>
<proteinExistence type="predicted"/>
<feature type="compositionally biased region" description="Low complexity" evidence="1">
    <location>
        <begin position="422"/>
        <end position="464"/>
    </location>
</feature>
<keyword evidence="5" id="KW-1185">Reference proteome</keyword>
<feature type="compositionally biased region" description="Polar residues" evidence="1">
    <location>
        <begin position="312"/>
        <end position="328"/>
    </location>
</feature>
<dbReference type="PROSITE" id="PS51996">
    <property type="entry name" value="TR_MART"/>
    <property type="match status" value="1"/>
</dbReference>
<dbReference type="Proteomes" id="UP000565711">
    <property type="component" value="Unassembled WGS sequence"/>
</dbReference>
<evidence type="ECO:0000313" key="4">
    <source>
        <dbReference type="EMBL" id="NKY50530.1"/>
    </source>
</evidence>
<feature type="region of interest" description="Disordered" evidence="1">
    <location>
        <begin position="1205"/>
        <end position="1547"/>
    </location>
</feature>
<feature type="compositionally biased region" description="Low complexity" evidence="1">
    <location>
        <begin position="1223"/>
        <end position="1244"/>
    </location>
</feature>
<dbReference type="InterPro" id="IPR028908">
    <property type="entry name" value="Tox-PL_dom"/>
</dbReference>
<dbReference type="EMBL" id="JAAXOP010000004">
    <property type="protein sequence ID" value="NKY50530.1"/>
    <property type="molecule type" value="Genomic_DNA"/>
</dbReference>
<dbReference type="InterPro" id="IPR057746">
    <property type="entry name" value="CpnT-like_N"/>
</dbReference>
<feature type="compositionally biased region" description="Polar residues" evidence="1">
    <location>
        <begin position="474"/>
        <end position="484"/>
    </location>
</feature>
<protein>
    <recommendedName>
        <fullName evidence="6">NAD(+)--protein-arginine ADP-ribosyltransferase</fullName>
    </recommendedName>
</protein>
<feature type="compositionally biased region" description="Polar residues" evidence="1">
    <location>
        <begin position="401"/>
        <end position="415"/>
    </location>
</feature>
<dbReference type="SUPFAM" id="SSF56399">
    <property type="entry name" value="ADP-ribosylation"/>
    <property type="match status" value="1"/>
</dbReference>
<feature type="compositionally biased region" description="Basic and acidic residues" evidence="1">
    <location>
        <begin position="1954"/>
        <end position="1970"/>
    </location>
</feature>
<dbReference type="Pfam" id="PF15644">
    <property type="entry name" value="Gln_amidase"/>
    <property type="match status" value="1"/>
</dbReference>
<sequence>MTLWRPPQIPYLSDFILGHWPDGDEDAMRRAAKHWSAMADALGALQDPADQAMAEALAAIDGQANDALTSYWQEISGGDGSDIAQLKKNCESFAEQLEHGATDIEHAKLVIYITAVSLLASLAWALIPGVGQAAEAGAIVAAKAAVTKATQQLMSKLVAKGAVFLGERVAGVAVKVGVGAVVGTAFGAGTDAAAQGIELAEGHREDGFDWSSTGTAAAAGAVGGAVAAPVSHFVGDKIGDRVTSAVARDTDVPGVAANWAGRSVSDIPSDLAANAAGQVATGQPLTVDSLLEGAGGGLATHPGRNGPASPDIGTTPQSAEGNTSQSTNAAEPPAPTEPAMPSDTTPAQSVAGPPPETQSPNAAATPASTTPSSVTPPTDGAGPAATVAAGHQETAVAPNDSAGQGQTAETRSPASEQRPANAAPGTSDSGSPASSAPGASPTDRAAAPPPSAAASTTAADRPTPVGRPTDAGPQPSNSVGQQNRAPEVARSPGVETSDRRPSDAAPATGAARPEAAAAPRSSAPVDVPARTDASQRPRGDSSPHQGPPVAADQPRRDGHARRDNAENGGRGPTDRARGGDSGPVRGLSEDSRNRDRGEVPVRERHDEPGPRAGDREGRPDRRSDGREDRPAGYDGRRTHPGEEGNQPSVAGRGRDSGLNSSGRSSAARGDRLVGDDHADRERTGDADAAAQSPTSPADRMHHPGEVTGSDAPAVVPDAHTGGAIRPRDDFAAFEWAEDAYDRFRGDDRDIDDIARVLAQYPRADGSNFSRDDIRRIKDHLFWEEHPIRDYDGDVVHRRYDADPGIAEAWIRLRSDRPDPADLVLLEHELTEANYYRDHPGSLYQDAHAHANIDHNWSEVAAGRSGERYDTLWGPDNGTTDLLQPNREQPGRGDVPVRGDQGPPGPHPDDRQGEQRPPYGPTGGRDFPVGRRPDPDAGQTREAVAGERSHRFLTEDAAPPYSAPPPRDEFSGTAPTGEPDPSLDPGTFDAPGASDPAPRERLPVEDKDYFANPEFRDPDAGAEYARQHPGYLSEAADIRSRQREDWPELFNLSDAEIAAVRHNQFDVLNGPVIDATRNGNRALLEQYDAAIRALVSGLNKLPDLQRPVHRSVRFYNDAELHDFLADYEVGGVRVDPGFVSSDKEASTGNIQMGTKVEFVIESRHGKDISWASGQQDEVVFPPGHSFEITSRIYEDGKYVIHLFDLGRDPDGTDTGTGGRDRSDASGADAATSSPRSGSGGTPRAPDGGVEGARSEGPPRSDRGTREELGTLAQVGDGTNQAQAGGERRVDPDGLSPPPQTPDRLSAQSPDSDPPRYRSSEDPRVTTRHDASLDSVHHQGLAQTHQQHPGPLNQSPGPRRVESQPPVPDHRAPVSNPPVHDDRASVSDSPNRPSVQAHPVEQARPVQSPPGPESLGSNSPTPQHPTPHQAPAPHIGSSLNLGPPNPSQQGTHAAVQPRQPVPPQHSAPPAPVPDPRNPNSVGRQDDARAQQSTTEGSPRRSTPEDRWGTQGNHPAPRADNGGHGPHRSDPQAPPAQRQPSREEVRANESRQMRDYLRGQMPEGGTVTQVRTRGSAPAYDVRRYPNAPGGPITVVTVRVNVTADPHIHPQAVQQLIHNAHYGTDSTFNQGQRLLSGDRVLVDLVPATDPATANIHMHVSESPGAWHPRTPPDLFARQLGRHLGLPEQPGSTAPHIDATGARQLSNDIARANTPCTRPDVTTGRVQGAGNLRSVEHASYQHNVEDAVRRGDRFVVGADPHVYAQHINDGGPSRPGRSNDCNEVTLSVLSTHLGRPVVAAPRFPDRLADGSLDTRTGERLGLRRAEEWIGGAWQNYGHGGASIPDQFQALHNWVGQLGPGAAAYVHNAWHATDEFGRPQYNADGSPRIGGSHATAIVYPIGARGPMWVDAQARPPIISEHPPAHLVNRSAGLRFMTVDPNGVSRSGATAGQRGTGAGVPEHRVPESGVRHGDPVRTRVGMSSATDSGGGGTRSGSRPDQLRGESTDRRRDRAPESAPDDGGRNVRPGDSDRRTRAGSPDLPTTESPRSATAARGIDNGPVLGRDRVPERSLDQGVRADDRHGDSRLRADGLERGERDVVGRVETGPRRDMAGGGDVRGVGQGPDTTPATRTHENDRHAVDPSSSAPEALENGRRDQPAAETPPDNTDHSEPPTRSREPVPKLKDLFPPDGAPLDEERVLAQLQQAINGEYGGLRVVVERVSGDSGGLYPEMTIYDADGKQVGRATRSYFYREGNILANHSVFSLHKSVQGQGFAGEWNTAMFEWYRESGVTEVVLRANIDVGSYAWARQGFEFSNQQQAVNDILPRLNREIRKLRAVIARESAEQARSPSDERVENLKELAALERKAAGIVKRFRVGDEDFPHPEEIALLGRPEGASSVESRDLSWLGKRVFMEPGVTIMWHAVRWIGKEAS</sequence>
<feature type="compositionally biased region" description="Low complexity" evidence="1">
    <location>
        <begin position="359"/>
        <end position="378"/>
    </location>
</feature>
<feature type="compositionally biased region" description="Basic and acidic residues" evidence="1">
    <location>
        <begin position="996"/>
        <end position="1005"/>
    </location>
</feature>
<evidence type="ECO:0000256" key="1">
    <source>
        <dbReference type="SAM" id="MobiDB-lite"/>
    </source>
</evidence>
<feature type="compositionally biased region" description="Basic and acidic residues" evidence="1">
    <location>
        <begin position="1495"/>
        <end position="1505"/>
    </location>
</feature>
<feature type="compositionally biased region" description="Basic and acidic residues" evidence="1">
    <location>
        <begin position="1251"/>
        <end position="1267"/>
    </location>
</feature>
<feature type="compositionally biased region" description="Pro residues" evidence="1">
    <location>
        <begin position="1457"/>
        <end position="1474"/>
    </location>
</feature>
<name>A0A846XXJ1_9NOCA</name>
<feature type="compositionally biased region" description="Basic and acidic residues" evidence="1">
    <location>
        <begin position="553"/>
        <end position="565"/>
    </location>
</feature>
<feature type="region of interest" description="Disordered" evidence="1">
    <location>
        <begin position="1934"/>
        <end position="2187"/>
    </location>
</feature>
<feature type="compositionally biased region" description="Polar residues" evidence="1">
    <location>
        <begin position="876"/>
        <end position="886"/>
    </location>
</feature>
<feature type="compositionally biased region" description="Basic and acidic residues" evidence="1">
    <location>
        <begin position="2125"/>
        <end position="2134"/>
    </location>
</feature>
<feature type="compositionally biased region" description="Basic and acidic residues" evidence="1">
    <location>
        <begin position="1993"/>
        <end position="2028"/>
    </location>
</feature>
<dbReference type="Pfam" id="PF25547">
    <property type="entry name" value="WXG100_2"/>
    <property type="match status" value="1"/>
</dbReference>
<evidence type="ECO:0000259" key="2">
    <source>
        <dbReference type="Pfam" id="PF15644"/>
    </source>
</evidence>
<feature type="compositionally biased region" description="Basic and acidic residues" evidence="1">
    <location>
        <begin position="2057"/>
        <end position="2105"/>
    </location>
</feature>
<evidence type="ECO:0008006" key="6">
    <source>
        <dbReference type="Google" id="ProtNLM"/>
    </source>
</evidence>
<gene>
    <name evidence="4" type="ORF">HGA08_09940</name>
</gene>
<accession>A0A846XXJ1</accession>
<feature type="domain" description="Tox-PL" evidence="2">
    <location>
        <begin position="1776"/>
        <end position="1907"/>
    </location>
</feature>
<evidence type="ECO:0000259" key="3">
    <source>
        <dbReference type="Pfam" id="PF25547"/>
    </source>
</evidence>
<feature type="compositionally biased region" description="Basic and acidic residues" evidence="1">
    <location>
        <begin position="943"/>
        <end position="953"/>
    </location>
</feature>
<feature type="compositionally biased region" description="Basic and acidic residues" evidence="1">
    <location>
        <begin position="668"/>
        <end position="685"/>
    </location>
</feature>
<feature type="compositionally biased region" description="Basic and acidic residues" evidence="1">
    <location>
        <begin position="587"/>
        <end position="642"/>
    </location>
</feature>
<feature type="compositionally biased region" description="Basic and acidic residues" evidence="1">
    <location>
        <begin position="2160"/>
        <end position="2181"/>
    </location>
</feature>
<feature type="region of interest" description="Disordered" evidence="1">
    <location>
        <begin position="867"/>
        <end position="1005"/>
    </location>
</feature>
<feature type="compositionally biased region" description="Basic and acidic residues" evidence="1">
    <location>
        <begin position="1537"/>
        <end position="1547"/>
    </location>
</feature>
<organism evidence="4 5">
    <name type="scientific">Nocardia vermiculata</name>
    <dbReference type="NCBI Taxonomy" id="257274"/>
    <lineage>
        <taxon>Bacteria</taxon>
        <taxon>Bacillati</taxon>
        <taxon>Actinomycetota</taxon>
        <taxon>Actinomycetes</taxon>
        <taxon>Mycobacteriales</taxon>
        <taxon>Nocardiaceae</taxon>
        <taxon>Nocardia</taxon>
    </lineage>
</organism>
<comment type="caution">
    <text evidence="4">The sequence shown here is derived from an EMBL/GenBank/DDBJ whole genome shotgun (WGS) entry which is preliminary data.</text>
</comment>
<feature type="compositionally biased region" description="Basic and acidic residues" evidence="1">
    <location>
        <begin position="1311"/>
        <end position="1335"/>
    </location>
</feature>
<feature type="domain" description="Outer membrane channel protein CpnT-like N-terminal" evidence="3">
    <location>
        <begin position="19"/>
        <end position="149"/>
    </location>
</feature>
<feature type="compositionally biased region" description="Polar residues" evidence="1">
    <location>
        <begin position="1339"/>
        <end position="1354"/>
    </location>
</feature>
<feature type="compositionally biased region" description="Low complexity" evidence="1">
    <location>
        <begin position="503"/>
        <end position="528"/>
    </location>
</feature>
<reference evidence="4 5" key="1">
    <citation type="submission" date="2020-04" db="EMBL/GenBank/DDBJ databases">
        <title>MicrobeNet Type strains.</title>
        <authorList>
            <person name="Nicholson A.C."/>
        </authorList>
    </citation>
    <scope>NUCLEOTIDE SEQUENCE [LARGE SCALE GENOMIC DNA]</scope>
    <source>
        <strain evidence="4 5">JCM 12354</strain>
    </source>
</reference>